<dbReference type="SUPFAM" id="SSF55455">
    <property type="entry name" value="SRF-like"/>
    <property type="match status" value="1"/>
</dbReference>
<evidence type="ECO:0000256" key="2">
    <source>
        <dbReference type="ARBA" id="ARBA00023015"/>
    </source>
</evidence>
<dbReference type="PROSITE" id="PS51297">
    <property type="entry name" value="K_BOX"/>
    <property type="match status" value="1"/>
</dbReference>
<dbReference type="PANTHER" id="PTHR48019">
    <property type="entry name" value="SERUM RESPONSE FACTOR HOMOLOG"/>
    <property type="match status" value="1"/>
</dbReference>
<dbReference type="PROSITE" id="PS50066">
    <property type="entry name" value="MADS_BOX_2"/>
    <property type="match status" value="1"/>
</dbReference>
<dbReference type="InterPro" id="IPR002487">
    <property type="entry name" value="TF_Kbox"/>
</dbReference>
<evidence type="ECO:0000256" key="5">
    <source>
        <dbReference type="ARBA" id="ARBA00023242"/>
    </source>
</evidence>
<dbReference type="GO" id="GO:0003677">
    <property type="term" value="F:DNA binding"/>
    <property type="evidence" value="ECO:0007669"/>
    <property type="project" value="UniProtKB-KW"/>
</dbReference>
<feature type="non-terminal residue" evidence="8">
    <location>
        <position position="1"/>
    </location>
</feature>
<sequence>KNGLLKKALELGVLCDVDVAVLIRSDAGELYHFSNPEMNTMLAKYKVYSLKEGNLDHGMDIDTARMSSIKLDQLLSRIKSLRRTQKYIMGEDLDSLPTKSLERLHKKLHNAKRRVFNRKMKLLQEESNSLAQEVRVKARENKALKAHVRLCVRTQQQDG</sequence>
<keyword evidence="4" id="KW-0804">Transcription</keyword>
<proteinExistence type="evidence at transcript level"/>
<gene>
    <name evidence="8" type="primary">ggm4</name>
</gene>
<name>Q9XGK3_GNEGN</name>
<dbReference type="Pfam" id="PF01486">
    <property type="entry name" value="K-box"/>
    <property type="match status" value="1"/>
</dbReference>
<dbReference type="EMBL" id="AJ132210">
    <property type="protein sequence ID" value="CAB44450.1"/>
    <property type="molecule type" value="mRNA"/>
</dbReference>
<dbReference type="InterPro" id="IPR050142">
    <property type="entry name" value="MADS-box/MEF2_TF"/>
</dbReference>
<keyword evidence="5" id="KW-0539">Nucleus</keyword>
<dbReference type="InterPro" id="IPR002100">
    <property type="entry name" value="TF_MADSbox"/>
</dbReference>
<dbReference type="GO" id="GO:0003700">
    <property type="term" value="F:DNA-binding transcription factor activity"/>
    <property type="evidence" value="ECO:0007669"/>
    <property type="project" value="InterPro"/>
</dbReference>
<evidence type="ECO:0000259" key="7">
    <source>
        <dbReference type="PROSITE" id="PS51297"/>
    </source>
</evidence>
<dbReference type="InterPro" id="IPR036879">
    <property type="entry name" value="TF_MADSbox_sf"/>
</dbReference>
<feature type="domain" description="K-box" evidence="7">
    <location>
        <begin position="64"/>
        <end position="154"/>
    </location>
</feature>
<dbReference type="GO" id="GO:0046983">
    <property type="term" value="F:protein dimerization activity"/>
    <property type="evidence" value="ECO:0007669"/>
    <property type="project" value="InterPro"/>
</dbReference>
<dbReference type="Pfam" id="PF00319">
    <property type="entry name" value="SRF-TF"/>
    <property type="match status" value="1"/>
</dbReference>
<evidence type="ECO:0000256" key="4">
    <source>
        <dbReference type="ARBA" id="ARBA00023163"/>
    </source>
</evidence>
<evidence type="ECO:0000256" key="3">
    <source>
        <dbReference type="ARBA" id="ARBA00023125"/>
    </source>
</evidence>
<dbReference type="AlphaFoldDB" id="Q9XGK3"/>
<evidence type="ECO:0000256" key="1">
    <source>
        <dbReference type="ARBA" id="ARBA00004123"/>
    </source>
</evidence>
<organism evidence="8">
    <name type="scientific">Gnetum gnemon</name>
    <name type="common">Spanish joint-fir</name>
    <name type="synonym">Gnetum acutatum</name>
    <dbReference type="NCBI Taxonomy" id="3382"/>
    <lineage>
        <taxon>Eukaryota</taxon>
        <taxon>Viridiplantae</taxon>
        <taxon>Streptophyta</taxon>
        <taxon>Embryophyta</taxon>
        <taxon>Tracheophyta</taxon>
        <taxon>Spermatophyta</taxon>
        <taxon>Gnetopsida</taxon>
        <taxon>Gnetidae</taxon>
        <taxon>Gnetales</taxon>
        <taxon>Gnetaceae</taxon>
        <taxon>Gnetum</taxon>
    </lineage>
</organism>
<reference evidence="8" key="1">
    <citation type="journal article" date="1999" name="Proc. Natl. Acad. Sci. U.S.A.">
        <title>MADS-box genes reveal that gnetophytes are more closely related to conifers than to flowering plants.</title>
        <authorList>
            <person name="Winter K.-U."/>
            <person name="Becker A."/>
            <person name="Muenster T."/>
            <person name="Kim J.T."/>
            <person name="Saedler H."/>
            <person name="Theissen G."/>
        </authorList>
    </citation>
    <scope>NUCLEOTIDE SEQUENCE</scope>
</reference>
<keyword evidence="2" id="KW-0805">Transcription regulation</keyword>
<feature type="domain" description="MADS-box" evidence="6">
    <location>
        <begin position="1"/>
        <end position="37"/>
    </location>
</feature>
<evidence type="ECO:0000259" key="6">
    <source>
        <dbReference type="PROSITE" id="PS50066"/>
    </source>
</evidence>
<comment type="subcellular location">
    <subcellularLocation>
        <location evidence="1">Nucleus</location>
    </subcellularLocation>
</comment>
<keyword evidence="3" id="KW-0238">DNA-binding</keyword>
<dbReference type="GO" id="GO:0005634">
    <property type="term" value="C:nucleus"/>
    <property type="evidence" value="ECO:0007669"/>
    <property type="project" value="UniProtKB-SubCell"/>
</dbReference>
<dbReference type="SMART" id="SM00432">
    <property type="entry name" value="MADS"/>
    <property type="match status" value="1"/>
</dbReference>
<evidence type="ECO:0000313" key="8">
    <source>
        <dbReference type="EMBL" id="CAB44450.1"/>
    </source>
</evidence>
<dbReference type="Gene3D" id="3.40.1810.10">
    <property type="entry name" value="Transcription factor, MADS-box"/>
    <property type="match status" value="1"/>
</dbReference>
<protein>
    <submittedName>
        <fullName evidence="8">Putative MADS domain transcription factor GGM4</fullName>
    </submittedName>
</protein>
<accession>Q9XGK3</accession>